<gene>
    <name evidence="1" type="ORF">G3N55_07555</name>
</gene>
<proteinExistence type="predicted"/>
<keyword evidence="2" id="KW-1185">Reference proteome</keyword>
<sequence length="86" mass="8973">MADLPLPLGRRAECPACGADLHCCRMCAARDPGAGRGCREPNAEAVRDPERANFCDWFRPGAAGEAGTDGAADAARAALEALFRKG</sequence>
<dbReference type="EMBL" id="JAAGRR010000077">
    <property type="protein sequence ID" value="NDY42694.1"/>
    <property type="molecule type" value="Genomic_DNA"/>
</dbReference>
<evidence type="ECO:0000313" key="1">
    <source>
        <dbReference type="EMBL" id="NDY42694.1"/>
    </source>
</evidence>
<accession>A0A6N9TSG7</accession>
<evidence type="ECO:0000313" key="2">
    <source>
        <dbReference type="Proteomes" id="UP000469346"/>
    </source>
</evidence>
<comment type="caution">
    <text evidence="1">The sequence shown here is derived from an EMBL/GenBank/DDBJ whole genome shotgun (WGS) entry which is preliminary data.</text>
</comment>
<name>A0A6N9TSG7_DISTH</name>
<dbReference type="RefSeq" id="WP_163298829.1">
    <property type="nucleotide sequence ID" value="NZ_JAAGRR010000077.1"/>
</dbReference>
<organism evidence="1 2">
    <name type="scientific">Dissulfurirhabdus thermomarina</name>
    <dbReference type="NCBI Taxonomy" id="1765737"/>
    <lineage>
        <taxon>Bacteria</taxon>
        <taxon>Deltaproteobacteria</taxon>
        <taxon>Dissulfurirhabdaceae</taxon>
        <taxon>Dissulfurirhabdus</taxon>
    </lineage>
</organism>
<dbReference type="AlphaFoldDB" id="A0A6N9TSG7"/>
<protein>
    <submittedName>
        <fullName evidence="1">Uncharacterized protein</fullName>
    </submittedName>
</protein>
<dbReference type="Proteomes" id="UP000469346">
    <property type="component" value="Unassembled WGS sequence"/>
</dbReference>
<reference evidence="1 2" key="1">
    <citation type="submission" date="2020-02" db="EMBL/GenBank/DDBJ databases">
        <title>Comparative genomics of sulfur disproportionating microorganisms.</title>
        <authorList>
            <person name="Ward L.M."/>
            <person name="Bertran E."/>
            <person name="Johnston D.T."/>
        </authorList>
    </citation>
    <scope>NUCLEOTIDE SEQUENCE [LARGE SCALE GENOMIC DNA]</scope>
    <source>
        <strain evidence="1 2">DSM 100025</strain>
    </source>
</reference>